<dbReference type="SUPFAM" id="SSF56784">
    <property type="entry name" value="HAD-like"/>
    <property type="match status" value="1"/>
</dbReference>
<evidence type="ECO:0000256" key="5">
    <source>
        <dbReference type="ARBA" id="ARBA00022990"/>
    </source>
</evidence>
<accession>A0A8C4RS60</accession>
<protein>
    <recommendedName>
        <fullName evidence="6">5'-nucleotidase domain-containing protein 1</fullName>
    </recommendedName>
</protein>
<evidence type="ECO:0000256" key="2">
    <source>
        <dbReference type="ARBA" id="ARBA00022723"/>
    </source>
</evidence>
<keyword evidence="4" id="KW-0460">Magnesium</keyword>
<evidence type="ECO:0000313" key="7">
    <source>
        <dbReference type="Ensembl" id="ENSECRP00000006070.1"/>
    </source>
</evidence>
<keyword evidence="3" id="KW-0378">Hydrolase</keyword>
<dbReference type="GeneTree" id="ENSGT00940000155676"/>
<dbReference type="InterPro" id="IPR008380">
    <property type="entry name" value="HAD-SF_hydro_IG_5-nucl"/>
</dbReference>
<dbReference type="Ensembl" id="ENSECRT00000006169.1">
    <property type="protein sequence ID" value="ENSECRP00000006070.1"/>
    <property type="gene ID" value="ENSECRG00000003803.1"/>
</dbReference>
<evidence type="ECO:0000256" key="3">
    <source>
        <dbReference type="ARBA" id="ARBA00022801"/>
    </source>
</evidence>
<dbReference type="InterPro" id="IPR023214">
    <property type="entry name" value="HAD_sf"/>
</dbReference>
<reference evidence="7" key="2">
    <citation type="submission" date="2025-08" db="UniProtKB">
        <authorList>
            <consortium name="Ensembl"/>
        </authorList>
    </citation>
    <scope>IDENTIFICATION</scope>
</reference>
<evidence type="ECO:0000256" key="6">
    <source>
        <dbReference type="ARBA" id="ARBA00069357"/>
    </source>
</evidence>
<reference evidence="7" key="1">
    <citation type="submission" date="2021-06" db="EMBL/GenBank/DDBJ databases">
        <authorList>
            <consortium name="Wellcome Sanger Institute Data Sharing"/>
        </authorList>
    </citation>
    <scope>NUCLEOTIDE SEQUENCE [LARGE SCALE GENOMIC DNA]</scope>
</reference>
<dbReference type="GO" id="GO:0046872">
    <property type="term" value="F:metal ion binding"/>
    <property type="evidence" value="ECO:0007669"/>
    <property type="project" value="UniProtKB-KW"/>
</dbReference>
<dbReference type="Pfam" id="PF05761">
    <property type="entry name" value="5_nucleotid"/>
    <property type="match status" value="1"/>
</dbReference>
<dbReference type="Gene3D" id="3.40.50.1000">
    <property type="entry name" value="HAD superfamily/HAD-like"/>
    <property type="match status" value="1"/>
</dbReference>
<evidence type="ECO:0000313" key="8">
    <source>
        <dbReference type="Proteomes" id="UP000694620"/>
    </source>
</evidence>
<evidence type="ECO:0000256" key="4">
    <source>
        <dbReference type="ARBA" id="ARBA00022842"/>
    </source>
</evidence>
<organism evidence="7 8">
    <name type="scientific">Erpetoichthys calabaricus</name>
    <name type="common">Rope fish</name>
    <name type="synonym">Calamoichthys calabaricus</name>
    <dbReference type="NCBI Taxonomy" id="27687"/>
    <lineage>
        <taxon>Eukaryota</taxon>
        <taxon>Metazoa</taxon>
        <taxon>Chordata</taxon>
        <taxon>Craniata</taxon>
        <taxon>Vertebrata</taxon>
        <taxon>Euteleostomi</taxon>
        <taxon>Actinopterygii</taxon>
        <taxon>Polypteriformes</taxon>
        <taxon>Polypteridae</taxon>
        <taxon>Erpetoichthys</taxon>
    </lineage>
</organism>
<dbReference type="AlphaFoldDB" id="A0A8C4RS60"/>
<keyword evidence="2" id="KW-0479">Metal-binding</keyword>
<proteinExistence type="inferred from homology"/>
<sequence length="327" mass="37154">YTVNIKVRLDISYTLILLVELFFLTENSGTFFPSVKQDPGKYLQRCPDSVKAWLQNLKNSGKVLLLITSSHSDYCRLVCEHILGHNFEDFFDIIITNALKPGFFSQIPNQRPFRNLVNDIEDCNGLASLDKPGWYSQGNWTHLNDLLKKMTRKSTPKVVYFGDSMRSDVFPASHYGNWDVVLILEELESEVIEENEVNSKDISAEPLEKKGKYEHPAVKPNIRNSKWGSYFLDDYKGINELEETQKYTWCCSCITTYSTIAIPSIEAIAALVSYVVPGKVIRGLHTKGVYDVKTAGGNKRQYDVEIEINGTHSKAPSSYTFVSCFMI</sequence>
<evidence type="ECO:0000256" key="1">
    <source>
        <dbReference type="ARBA" id="ARBA00009589"/>
    </source>
</evidence>
<comment type="similarity">
    <text evidence="1">Belongs to the 5'(3')-deoxyribonucleotidase family.</text>
</comment>
<dbReference type="FunFam" id="3.40.50.1000:FF:000086">
    <property type="entry name" value="LD24878p"/>
    <property type="match status" value="1"/>
</dbReference>
<dbReference type="PANTHER" id="PTHR12103">
    <property type="entry name" value="5'-NUCLEOTIDASE DOMAIN-CONTAINING"/>
    <property type="match status" value="1"/>
</dbReference>
<dbReference type="Proteomes" id="UP000694620">
    <property type="component" value="Chromosome 3"/>
</dbReference>
<keyword evidence="5" id="KW-0007">Acetylation</keyword>
<dbReference type="GO" id="GO:0008253">
    <property type="term" value="F:5'-nucleotidase activity"/>
    <property type="evidence" value="ECO:0007669"/>
    <property type="project" value="TreeGrafter"/>
</dbReference>
<reference evidence="7" key="3">
    <citation type="submission" date="2025-09" db="UniProtKB">
        <authorList>
            <consortium name="Ensembl"/>
        </authorList>
    </citation>
    <scope>IDENTIFICATION</scope>
</reference>
<dbReference type="PANTHER" id="PTHR12103:SF38">
    <property type="entry name" value="5'-NUCLEOTIDASE DOMAIN-CONTAINING PROTEIN 1"/>
    <property type="match status" value="1"/>
</dbReference>
<dbReference type="InterPro" id="IPR036412">
    <property type="entry name" value="HAD-like_sf"/>
</dbReference>
<keyword evidence="8" id="KW-1185">Reference proteome</keyword>
<name>A0A8C4RS60_ERPCA</name>